<dbReference type="PANTHER" id="PTHR21197:SF0">
    <property type="entry name" value="UDP-GALACTOPYRANOSE MUTASE"/>
    <property type="match status" value="1"/>
</dbReference>
<gene>
    <name evidence="4" type="ORF">ASTO00021_LOCUS17915</name>
</gene>
<dbReference type="SUPFAM" id="SSF54373">
    <property type="entry name" value="FAD-linked reductases, C-terminal domain"/>
    <property type="match status" value="1"/>
</dbReference>
<accession>A0A7S3PRB2</accession>
<dbReference type="InterPro" id="IPR015899">
    <property type="entry name" value="UDP-GalPyranose_mutase_C"/>
</dbReference>
<evidence type="ECO:0000259" key="3">
    <source>
        <dbReference type="Pfam" id="PF03275"/>
    </source>
</evidence>
<keyword evidence="2" id="KW-0472">Membrane</keyword>
<dbReference type="GO" id="GO:0008767">
    <property type="term" value="F:UDP-galactopyranose mutase activity"/>
    <property type="evidence" value="ECO:0007669"/>
    <property type="project" value="InterPro"/>
</dbReference>
<proteinExistence type="predicted"/>
<evidence type="ECO:0000256" key="1">
    <source>
        <dbReference type="SAM" id="MobiDB-lite"/>
    </source>
</evidence>
<feature type="region of interest" description="Disordered" evidence="1">
    <location>
        <begin position="482"/>
        <end position="510"/>
    </location>
</feature>
<dbReference type="SUPFAM" id="SSF51971">
    <property type="entry name" value="Nucleotide-binding domain"/>
    <property type="match status" value="1"/>
</dbReference>
<dbReference type="AlphaFoldDB" id="A0A7S3PRB2"/>
<dbReference type="Pfam" id="PF03275">
    <property type="entry name" value="GLF"/>
    <property type="match status" value="1"/>
</dbReference>
<reference evidence="4" key="1">
    <citation type="submission" date="2021-01" db="EMBL/GenBank/DDBJ databases">
        <authorList>
            <person name="Corre E."/>
            <person name="Pelletier E."/>
            <person name="Niang G."/>
            <person name="Scheremetjew M."/>
            <person name="Finn R."/>
            <person name="Kale V."/>
            <person name="Holt S."/>
            <person name="Cochrane G."/>
            <person name="Meng A."/>
            <person name="Brown T."/>
            <person name="Cohen L."/>
        </authorList>
    </citation>
    <scope>NUCLEOTIDE SEQUENCE</scope>
    <source>
        <strain evidence="4">GSBS06</strain>
    </source>
</reference>
<dbReference type="EMBL" id="HBIN01023270">
    <property type="protein sequence ID" value="CAE0447951.1"/>
    <property type="molecule type" value="Transcribed_RNA"/>
</dbReference>
<feature type="compositionally biased region" description="Polar residues" evidence="1">
    <location>
        <begin position="483"/>
        <end position="500"/>
    </location>
</feature>
<name>A0A7S3PRB2_9STRA</name>
<feature type="transmembrane region" description="Helical" evidence="2">
    <location>
        <begin position="36"/>
        <end position="54"/>
    </location>
</feature>
<dbReference type="GO" id="GO:0050660">
    <property type="term" value="F:flavin adenine dinucleotide binding"/>
    <property type="evidence" value="ECO:0007669"/>
    <property type="project" value="TreeGrafter"/>
</dbReference>
<evidence type="ECO:0000256" key="2">
    <source>
        <dbReference type="SAM" id="Phobius"/>
    </source>
</evidence>
<dbReference type="Pfam" id="PF13450">
    <property type="entry name" value="NAD_binding_8"/>
    <property type="match status" value="1"/>
</dbReference>
<organism evidence="4">
    <name type="scientific">Aplanochytrium stocchinoi</name>
    <dbReference type="NCBI Taxonomy" id="215587"/>
    <lineage>
        <taxon>Eukaryota</taxon>
        <taxon>Sar</taxon>
        <taxon>Stramenopiles</taxon>
        <taxon>Bigyra</taxon>
        <taxon>Labyrinthulomycetes</taxon>
        <taxon>Thraustochytrida</taxon>
        <taxon>Thraustochytriidae</taxon>
        <taxon>Aplanochytrium</taxon>
    </lineage>
</organism>
<feature type="domain" description="UDP-galactopyranose mutase C-terminal" evidence="3">
    <location>
        <begin position="242"/>
        <end position="449"/>
    </location>
</feature>
<evidence type="ECO:0000313" key="4">
    <source>
        <dbReference type="EMBL" id="CAE0447951.1"/>
    </source>
</evidence>
<dbReference type="PANTHER" id="PTHR21197">
    <property type="entry name" value="UDP-GALACTOPYRANOSE MUTASE"/>
    <property type="match status" value="1"/>
</dbReference>
<protein>
    <recommendedName>
        <fullName evidence="3">UDP-galactopyranose mutase C-terminal domain-containing protein</fullName>
    </recommendedName>
</protein>
<dbReference type="Gene3D" id="3.40.50.720">
    <property type="entry name" value="NAD(P)-binding Rossmann-like Domain"/>
    <property type="match status" value="3"/>
</dbReference>
<keyword evidence="2" id="KW-1133">Transmembrane helix</keyword>
<keyword evidence="2" id="KW-0812">Transmembrane</keyword>
<sequence>MHQRKLSGSRKISGNSRAENMMRTFRTYAAKPERAPIAKIISVIVSLFCLYLGFRLLAGPVAVSNFGAGAGLRLSEGSKYSNRIDYSQEYDVCTVGAGLSGVIFAERYANVLGKKALVLDVRDHVGGNCYDYYDAETGILMNKYGAHLFHTNSEKAWRYLNMHKNAPKWERWDHEVRGWVKGKLVPIPANINTVNRLFNNSIQSEEEMKAWLAKVQIPCPKSGCQNAEQMAKSRVGMELYEAIFHEYTIKQWAKEPSELDALVTARIPLRTNFDNRYFGDRYQALPSKGYTAWFDALLDNVLIDTVLGVNYFDHKQHLDRVCKKVIYTGPIDRFFADKGLGKLEYRSIDFVEERYFNVGGYMQPMSVVNYPGKEVGFTRIVEYKHMLYQKSPHTILVKEFSKSTGDPYYPVPNEKNQLLYDQYKQLAEEAEESGELDVHFVGRLANYKYFNMDATIENALNMFYEIAGKPEMKDMPGLFGKQAKQSNQAYQDSISDSFSVASKPRGNKKH</sequence>